<dbReference type="EC" id="1.2.1.3" evidence="5"/>
<dbReference type="PANTHER" id="PTHR43570:SF20">
    <property type="entry name" value="ALDEHYDE DEHYDROGENASE ALDX-RELATED"/>
    <property type="match status" value="1"/>
</dbReference>
<comment type="similarity">
    <text evidence="1">Belongs to the aldehyde dehydrogenase family.</text>
</comment>
<dbReference type="InterPro" id="IPR016162">
    <property type="entry name" value="Ald_DH_N"/>
</dbReference>
<proteinExistence type="inferred from homology"/>
<dbReference type="InterPro" id="IPR012394">
    <property type="entry name" value="Aldehyde_DH_NAD(P)"/>
</dbReference>
<gene>
    <name evidence="5" type="ORF">JCM19239_6919</name>
</gene>
<sequence>MTEFVEALKQSHIAMYGDIKGNADYTSLVDDVQHQRFNELLEDAKQKGATITQCLPDGEGRKTPLYVATNLNPNMRICQEEIFGPLLPVHGYRDIDDVIEYITERPRPLACYLFSHDKELREHVLEQTHSGGVTINDWGWHVLNHSVPFGGVGNSGIGNYHGEEGFRELSHARSVLQMRGWFPIQLFSPPYGTWVQKLVVRVFVGKPDLSLNKRS</sequence>
<evidence type="ECO:0000313" key="6">
    <source>
        <dbReference type="Proteomes" id="UP000029223"/>
    </source>
</evidence>
<evidence type="ECO:0000256" key="3">
    <source>
        <dbReference type="ARBA" id="ARBA00023027"/>
    </source>
</evidence>
<keyword evidence="3" id="KW-0520">NAD</keyword>
<dbReference type="Gene3D" id="3.40.309.10">
    <property type="entry name" value="Aldehyde Dehydrogenase, Chain A, domain 2"/>
    <property type="match status" value="1"/>
</dbReference>
<comment type="caution">
    <text evidence="5">The sequence shown here is derived from an EMBL/GenBank/DDBJ whole genome shotgun (WGS) entry which is preliminary data.</text>
</comment>
<keyword evidence="2 5" id="KW-0560">Oxidoreductase</keyword>
<organism evidence="5 6">
    <name type="scientific">Vibrio variabilis</name>
    <dbReference type="NCBI Taxonomy" id="990271"/>
    <lineage>
        <taxon>Bacteria</taxon>
        <taxon>Pseudomonadati</taxon>
        <taxon>Pseudomonadota</taxon>
        <taxon>Gammaproteobacteria</taxon>
        <taxon>Vibrionales</taxon>
        <taxon>Vibrionaceae</taxon>
        <taxon>Vibrio</taxon>
    </lineage>
</organism>
<evidence type="ECO:0000256" key="2">
    <source>
        <dbReference type="ARBA" id="ARBA00023002"/>
    </source>
</evidence>
<dbReference type="InterPro" id="IPR015590">
    <property type="entry name" value="Aldehyde_DH_dom"/>
</dbReference>
<dbReference type="Proteomes" id="UP000029223">
    <property type="component" value="Unassembled WGS sequence"/>
</dbReference>
<keyword evidence="6" id="KW-1185">Reference proteome</keyword>
<dbReference type="InterPro" id="IPR016163">
    <property type="entry name" value="Ald_DH_C"/>
</dbReference>
<dbReference type="SUPFAM" id="SSF53720">
    <property type="entry name" value="ALDH-like"/>
    <property type="match status" value="1"/>
</dbReference>
<evidence type="ECO:0000259" key="4">
    <source>
        <dbReference type="Pfam" id="PF00171"/>
    </source>
</evidence>
<evidence type="ECO:0000256" key="1">
    <source>
        <dbReference type="ARBA" id="ARBA00009986"/>
    </source>
</evidence>
<dbReference type="Gene3D" id="3.40.605.10">
    <property type="entry name" value="Aldehyde Dehydrogenase, Chain A, domain 1"/>
    <property type="match status" value="1"/>
</dbReference>
<dbReference type="EMBL" id="BBMS01000095">
    <property type="protein sequence ID" value="GAL30438.1"/>
    <property type="molecule type" value="Genomic_DNA"/>
</dbReference>
<dbReference type="PANTHER" id="PTHR43570">
    <property type="entry name" value="ALDEHYDE DEHYDROGENASE"/>
    <property type="match status" value="1"/>
</dbReference>
<dbReference type="InterPro" id="IPR016161">
    <property type="entry name" value="Ald_DH/histidinol_DH"/>
</dbReference>
<protein>
    <submittedName>
        <fullName evidence="5">Aldehyde dehydrogenase</fullName>
        <ecNumber evidence="5">1.2.1.3</ecNumber>
        <ecNumber evidence="5">1.2.1.68</ecNumber>
    </submittedName>
</protein>
<reference evidence="6" key="1">
    <citation type="submission" date="2014-09" db="EMBL/GenBank/DDBJ databases">
        <title>Vibrio variabilis JCM 19239. (C206) whole genome shotgun sequence.</title>
        <authorList>
            <person name="Sawabe T."/>
            <person name="Meirelles P."/>
            <person name="Nakanishi M."/>
            <person name="Sayaka M."/>
            <person name="Hattori M."/>
            <person name="Ohkuma M."/>
        </authorList>
    </citation>
    <scope>NUCLEOTIDE SEQUENCE [LARGE SCALE GENOMIC DNA]</scope>
    <source>
        <strain evidence="6">JCM 19239</strain>
    </source>
</reference>
<feature type="domain" description="Aldehyde dehydrogenase" evidence="4">
    <location>
        <begin position="3"/>
        <end position="175"/>
    </location>
</feature>
<dbReference type="GO" id="GO:0050269">
    <property type="term" value="F:coniferyl-aldehyde dehydrogenase [NAD(P)+] activity"/>
    <property type="evidence" value="ECO:0007669"/>
    <property type="project" value="UniProtKB-EC"/>
</dbReference>
<dbReference type="GO" id="GO:0004029">
    <property type="term" value="F:aldehyde dehydrogenase (NAD+) activity"/>
    <property type="evidence" value="ECO:0007669"/>
    <property type="project" value="UniProtKB-EC"/>
</dbReference>
<evidence type="ECO:0000313" key="5">
    <source>
        <dbReference type="EMBL" id="GAL30438.1"/>
    </source>
</evidence>
<dbReference type="EC" id="1.2.1.68" evidence="5"/>
<name>A0ABQ0JNX5_9VIBR</name>
<accession>A0ABQ0JNX5</accession>
<dbReference type="Pfam" id="PF00171">
    <property type="entry name" value="Aldedh"/>
    <property type="match status" value="1"/>
</dbReference>